<protein>
    <submittedName>
        <fullName evidence="1">Uncharacterized protein</fullName>
    </submittedName>
</protein>
<dbReference type="Proteomes" id="UP000177777">
    <property type="component" value="Unassembled WGS sequence"/>
</dbReference>
<dbReference type="STRING" id="1801754.A3D42_03015"/>
<organism evidence="1 2">
    <name type="scientific">Candidatus Nomurabacteria bacterium RIFCSPHIGHO2_02_FULL_41_18</name>
    <dbReference type="NCBI Taxonomy" id="1801754"/>
    <lineage>
        <taxon>Bacteria</taxon>
        <taxon>Candidatus Nomuraibacteriota</taxon>
    </lineage>
</organism>
<evidence type="ECO:0000313" key="2">
    <source>
        <dbReference type="Proteomes" id="UP000177777"/>
    </source>
</evidence>
<dbReference type="EMBL" id="MFUE01000014">
    <property type="protein sequence ID" value="OGI77523.1"/>
    <property type="molecule type" value="Genomic_DNA"/>
</dbReference>
<dbReference type="AlphaFoldDB" id="A0A1F6W6J0"/>
<reference evidence="1 2" key="1">
    <citation type="journal article" date="2016" name="Nat. Commun.">
        <title>Thousands of microbial genomes shed light on interconnected biogeochemical processes in an aquifer system.</title>
        <authorList>
            <person name="Anantharaman K."/>
            <person name="Brown C.T."/>
            <person name="Hug L.A."/>
            <person name="Sharon I."/>
            <person name="Castelle C.J."/>
            <person name="Probst A.J."/>
            <person name="Thomas B.C."/>
            <person name="Singh A."/>
            <person name="Wilkins M.J."/>
            <person name="Karaoz U."/>
            <person name="Brodie E.L."/>
            <person name="Williams K.H."/>
            <person name="Hubbard S.S."/>
            <person name="Banfield J.F."/>
        </authorList>
    </citation>
    <scope>NUCLEOTIDE SEQUENCE [LARGE SCALE GENOMIC DNA]</scope>
</reference>
<sequence>MKTKEDIEKQIEIELKKREKSIRNKNAIEKLLGLAPGLDALYGVLVGSKEAIEIERQKLSLEKVLELVIAIDNKLNGEDISNVEPGLKILISNVVAEGDITGLDGRTSDDSVQKIFEKPVDIAIKDSRSGGSITGLKLNVDKEMEIKDKTKVETDLGTVSFNPALGKITLGEGLDGKES</sequence>
<name>A0A1F6W6J0_9BACT</name>
<proteinExistence type="predicted"/>
<evidence type="ECO:0000313" key="1">
    <source>
        <dbReference type="EMBL" id="OGI77523.1"/>
    </source>
</evidence>
<gene>
    <name evidence="1" type="ORF">A3D42_03015</name>
</gene>
<comment type="caution">
    <text evidence="1">The sequence shown here is derived from an EMBL/GenBank/DDBJ whole genome shotgun (WGS) entry which is preliminary data.</text>
</comment>
<accession>A0A1F6W6J0</accession>